<proteinExistence type="predicted"/>
<sequence length="107" mass="12685">MKKTKIEHGQCIDSFETKQEDLKEDGGIIKLKGWNIRNPNNTIIAELQEHLEKNIINFQIVEWQEMAYSCSRYYDGSDAQDEGFAFWVFFYKKWKRGLGKSQFGHFI</sequence>
<gene>
    <name evidence="1" type="ORF">S12H4_44404</name>
</gene>
<evidence type="ECO:0000313" key="1">
    <source>
        <dbReference type="EMBL" id="GAJ15068.1"/>
    </source>
</evidence>
<comment type="caution">
    <text evidence="1">The sequence shown here is derived from an EMBL/GenBank/DDBJ whole genome shotgun (WGS) entry which is preliminary data.</text>
</comment>
<name>X1UC28_9ZZZZ</name>
<protein>
    <submittedName>
        <fullName evidence="1">Uncharacterized protein</fullName>
    </submittedName>
</protein>
<accession>X1UC28</accession>
<dbReference type="EMBL" id="BARW01027358">
    <property type="protein sequence ID" value="GAJ15068.1"/>
    <property type="molecule type" value="Genomic_DNA"/>
</dbReference>
<organism evidence="1">
    <name type="scientific">marine sediment metagenome</name>
    <dbReference type="NCBI Taxonomy" id="412755"/>
    <lineage>
        <taxon>unclassified sequences</taxon>
        <taxon>metagenomes</taxon>
        <taxon>ecological metagenomes</taxon>
    </lineage>
</organism>
<dbReference type="AlphaFoldDB" id="X1UC28"/>
<reference evidence="1" key="1">
    <citation type="journal article" date="2014" name="Front. Microbiol.">
        <title>High frequency of phylogenetically diverse reductive dehalogenase-homologous genes in deep subseafloor sedimentary metagenomes.</title>
        <authorList>
            <person name="Kawai M."/>
            <person name="Futagami T."/>
            <person name="Toyoda A."/>
            <person name="Takaki Y."/>
            <person name="Nishi S."/>
            <person name="Hori S."/>
            <person name="Arai W."/>
            <person name="Tsubouchi T."/>
            <person name="Morono Y."/>
            <person name="Uchiyama I."/>
            <person name="Ito T."/>
            <person name="Fujiyama A."/>
            <person name="Inagaki F."/>
            <person name="Takami H."/>
        </authorList>
    </citation>
    <scope>NUCLEOTIDE SEQUENCE</scope>
    <source>
        <strain evidence="1">Expedition CK06-06</strain>
    </source>
</reference>